<accession>A0A9P7Q3B8</accession>
<evidence type="ECO:0000313" key="3">
    <source>
        <dbReference type="Proteomes" id="UP000732380"/>
    </source>
</evidence>
<reference evidence="2 3" key="1">
    <citation type="journal article" date="2020" name="bioRxiv">
        <title>Whole genome comparisons of ergot fungi reveals the divergence and evolution of species within the genus Claviceps are the result of varying mechanisms driving genome evolution and host range expansion.</title>
        <authorList>
            <person name="Wyka S.A."/>
            <person name="Mondo S.J."/>
            <person name="Liu M."/>
            <person name="Dettman J."/>
            <person name="Nalam V."/>
            <person name="Broders K.D."/>
        </authorList>
    </citation>
    <scope>NUCLEOTIDE SEQUENCE [LARGE SCALE GENOMIC DNA]</scope>
    <source>
        <strain evidence="2 3">LM576</strain>
    </source>
</reference>
<dbReference type="EMBL" id="SRQM01000094">
    <property type="protein sequence ID" value="KAG6118793.1"/>
    <property type="molecule type" value="Genomic_DNA"/>
</dbReference>
<dbReference type="AlphaFoldDB" id="A0A9P7Q3B8"/>
<evidence type="ECO:0000313" key="2">
    <source>
        <dbReference type="EMBL" id="KAG6118793.1"/>
    </source>
</evidence>
<proteinExistence type="predicted"/>
<comment type="caution">
    <text evidence="2">The sequence shown here is derived from an EMBL/GenBank/DDBJ whole genome shotgun (WGS) entry which is preliminary data.</text>
</comment>
<evidence type="ECO:0000256" key="1">
    <source>
        <dbReference type="SAM" id="MobiDB-lite"/>
    </source>
</evidence>
<organism evidence="2 3">
    <name type="scientific">Claviceps humidiphila</name>
    <dbReference type="NCBI Taxonomy" id="1294629"/>
    <lineage>
        <taxon>Eukaryota</taxon>
        <taxon>Fungi</taxon>
        <taxon>Dikarya</taxon>
        <taxon>Ascomycota</taxon>
        <taxon>Pezizomycotina</taxon>
        <taxon>Sordariomycetes</taxon>
        <taxon>Hypocreomycetidae</taxon>
        <taxon>Hypocreales</taxon>
        <taxon>Clavicipitaceae</taxon>
        <taxon>Claviceps</taxon>
    </lineage>
</organism>
<feature type="compositionally biased region" description="Low complexity" evidence="1">
    <location>
        <begin position="80"/>
        <end position="98"/>
    </location>
</feature>
<gene>
    <name evidence="2" type="ORF">E4U13_008287</name>
</gene>
<name>A0A9P7Q3B8_9HYPO</name>
<sequence>MTLDLAILDLKGKGTLRPLGLLDVALSLVRRLEHLAIFADITLDDIRPNVTRALEIRWLDEARRAPQILLPPAGLPTPRTPDLLTPCPLTFSTETSTGRRGRERDREGTPTPWGR</sequence>
<feature type="region of interest" description="Disordered" evidence="1">
    <location>
        <begin position="69"/>
        <end position="115"/>
    </location>
</feature>
<protein>
    <submittedName>
        <fullName evidence="2">Uncharacterized protein</fullName>
    </submittedName>
</protein>
<dbReference type="Proteomes" id="UP000732380">
    <property type="component" value="Unassembled WGS sequence"/>
</dbReference>
<keyword evidence="3" id="KW-1185">Reference proteome</keyword>